<dbReference type="Proteomes" id="UP001215151">
    <property type="component" value="Unassembled WGS sequence"/>
</dbReference>
<dbReference type="EMBL" id="JAPEVG010000491">
    <property type="protein sequence ID" value="KAJ8462154.1"/>
    <property type="molecule type" value="Genomic_DNA"/>
</dbReference>
<evidence type="ECO:0000313" key="2">
    <source>
        <dbReference type="Proteomes" id="UP001215151"/>
    </source>
</evidence>
<comment type="caution">
    <text evidence="1">The sequence shown here is derived from an EMBL/GenBank/DDBJ whole genome shotgun (WGS) entry which is preliminary data.</text>
</comment>
<evidence type="ECO:0000313" key="1">
    <source>
        <dbReference type="EMBL" id="KAJ8462154.1"/>
    </source>
</evidence>
<accession>A0AAD7X637</accession>
<sequence length="124" mass="13720">MAPKYALKTKYFVAVLGVFDEDRCAREGLDFGAFISALMEIGFVPSGQRKEGEVSFRWGVGCTGDTLALLRIPVPTVPTLWQPSEYRAVAEAMSQTFDIHGSDFIEVGNDVNMTSIGFLIPHWE</sequence>
<name>A0AAD7X637_9APHY</name>
<gene>
    <name evidence="1" type="ORF">ONZ51_g11084</name>
</gene>
<dbReference type="AlphaFoldDB" id="A0AAD7X637"/>
<proteinExistence type="predicted"/>
<reference evidence="1" key="1">
    <citation type="submission" date="2022-11" db="EMBL/GenBank/DDBJ databases">
        <title>Genome Sequence of Cubamyces cubensis.</title>
        <authorList>
            <person name="Buettner E."/>
        </authorList>
    </citation>
    <scope>NUCLEOTIDE SEQUENCE</scope>
    <source>
        <strain evidence="1">MPL-01</strain>
    </source>
</reference>
<protein>
    <submittedName>
        <fullName evidence="1">Uncharacterized protein</fullName>
    </submittedName>
</protein>
<keyword evidence="2" id="KW-1185">Reference proteome</keyword>
<organism evidence="1 2">
    <name type="scientific">Trametes cubensis</name>
    <dbReference type="NCBI Taxonomy" id="1111947"/>
    <lineage>
        <taxon>Eukaryota</taxon>
        <taxon>Fungi</taxon>
        <taxon>Dikarya</taxon>
        <taxon>Basidiomycota</taxon>
        <taxon>Agaricomycotina</taxon>
        <taxon>Agaricomycetes</taxon>
        <taxon>Polyporales</taxon>
        <taxon>Polyporaceae</taxon>
        <taxon>Trametes</taxon>
    </lineage>
</organism>